<dbReference type="EMBL" id="REGN01009845">
    <property type="protein sequence ID" value="RNA00265.1"/>
    <property type="molecule type" value="Genomic_DNA"/>
</dbReference>
<proteinExistence type="predicted"/>
<evidence type="ECO:0000313" key="2">
    <source>
        <dbReference type="Proteomes" id="UP000276133"/>
    </source>
</evidence>
<feature type="non-terminal residue" evidence="1">
    <location>
        <position position="1"/>
    </location>
</feature>
<dbReference type="Proteomes" id="UP000276133">
    <property type="component" value="Unassembled WGS sequence"/>
</dbReference>
<comment type="caution">
    <text evidence="1">The sequence shown here is derived from an EMBL/GenBank/DDBJ whole genome shotgun (WGS) entry which is preliminary data.</text>
</comment>
<accession>A0A3M7PNC3</accession>
<name>A0A3M7PNC3_BRAPC</name>
<protein>
    <submittedName>
        <fullName evidence="1">Uncharacterized protein</fullName>
    </submittedName>
</protein>
<keyword evidence="2" id="KW-1185">Reference proteome</keyword>
<reference evidence="1 2" key="1">
    <citation type="journal article" date="2018" name="Sci. Rep.">
        <title>Genomic signatures of local adaptation to the degree of environmental predictability in rotifers.</title>
        <authorList>
            <person name="Franch-Gras L."/>
            <person name="Hahn C."/>
            <person name="Garcia-Roger E.M."/>
            <person name="Carmona M.J."/>
            <person name="Serra M."/>
            <person name="Gomez A."/>
        </authorList>
    </citation>
    <scope>NUCLEOTIDE SEQUENCE [LARGE SCALE GENOMIC DNA]</scope>
    <source>
        <strain evidence="1">HYR1</strain>
    </source>
</reference>
<dbReference type="AlphaFoldDB" id="A0A3M7PNC3"/>
<gene>
    <name evidence="1" type="ORF">BpHYR1_045672</name>
</gene>
<sequence>TQLFGFPFSYTFDKLYPFDRFRQIYSIPIVAHTCSCSFTNSSPRSVHKVRIYRRPLLAKNFKFFTLESDNRDIVCFFCHRKQAFFIN</sequence>
<evidence type="ECO:0000313" key="1">
    <source>
        <dbReference type="EMBL" id="RNA00265.1"/>
    </source>
</evidence>
<organism evidence="1 2">
    <name type="scientific">Brachionus plicatilis</name>
    <name type="common">Marine rotifer</name>
    <name type="synonym">Brachionus muelleri</name>
    <dbReference type="NCBI Taxonomy" id="10195"/>
    <lineage>
        <taxon>Eukaryota</taxon>
        <taxon>Metazoa</taxon>
        <taxon>Spiralia</taxon>
        <taxon>Gnathifera</taxon>
        <taxon>Rotifera</taxon>
        <taxon>Eurotatoria</taxon>
        <taxon>Monogononta</taxon>
        <taxon>Pseudotrocha</taxon>
        <taxon>Ploima</taxon>
        <taxon>Brachionidae</taxon>
        <taxon>Brachionus</taxon>
    </lineage>
</organism>